<name>A0A381X6U6_9ZZZZ</name>
<organism evidence="5">
    <name type="scientific">marine metagenome</name>
    <dbReference type="NCBI Taxonomy" id="408172"/>
    <lineage>
        <taxon>unclassified sequences</taxon>
        <taxon>metagenomes</taxon>
        <taxon>ecological metagenomes</taxon>
    </lineage>
</organism>
<accession>A0A381X6U6</accession>
<dbReference type="CDD" id="cd00585">
    <property type="entry name" value="Peptidase_C1B"/>
    <property type="match status" value="1"/>
</dbReference>
<dbReference type="Gene3D" id="3.90.70.10">
    <property type="entry name" value="Cysteine proteinases"/>
    <property type="match status" value="1"/>
</dbReference>
<evidence type="ECO:0000256" key="1">
    <source>
        <dbReference type="ARBA" id="ARBA00022670"/>
    </source>
</evidence>
<sequence>MRESISLSNVKKFNRNFNSSSTNTLSRNALIQNDASKVAVNWENFSQINHIYSNTISKQLPVTNQKASGRCWGFAGLNLLRLEIVKKYNLSNFEFSQNYFMFWDKLEKANYFLENILKTLDQDYDSRIMMHLLQAPVQDGGQWDMFVNLIEKYGAVPQSVMPETNHSSKSGMMNYFLTHKLREFAYIIRKSNKSRTKIKDLRNKKEKMISEIYSLLCMFLGNPPTNFDWSIKDKDNKFSRFNNIEPINFYKKFTKIKLKDKVCLIHAPMSNKKMNELYTVDFLGNVVGGNIIKYANLEIKELKKAAIKSIKNDEAVWFGCDVGKMFNRNLGIMDMDLYDYENLLNSKFKMNKATRLEYGDSLMTHAMLFTGVDIKANKPQKWRVENSWGDKNGDKGYYLMSDNWFDEYNYEVVVDKKYLTSKILSIFDLEPKKLDPWDPMGALAIR</sequence>
<comment type="similarity">
    <text evidence="4">Belongs to the peptidase C1 family.</text>
</comment>
<dbReference type="GO" id="GO:0009636">
    <property type="term" value="P:response to toxic substance"/>
    <property type="evidence" value="ECO:0007669"/>
    <property type="project" value="TreeGrafter"/>
</dbReference>
<evidence type="ECO:0000256" key="2">
    <source>
        <dbReference type="ARBA" id="ARBA00022801"/>
    </source>
</evidence>
<evidence type="ECO:0008006" key="6">
    <source>
        <dbReference type="Google" id="ProtNLM"/>
    </source>
</evidence>
<dbReference type="InterPro" id="IPR038765">
    <property type="entry name" value="Papain-like_cys_pep_sf"/>
</dbReference>
<dbReference type="InterPro" id="IPR000169">
    <property type="entry name" value="Pept_cys_AS"/>
</dbReference>
<dbReference type="EMBL" id="UINC01014126">
    <property type="protein sequence ID" value="SVA60485.1"/>
    <property type="molecule type" value="Genomic_DNA"/>
</dbReference>
<keyword evidence="3 4" id="KW-0788">Thiol protease</keyword>
<gene>
    <name evidence="5" type="ORF">METZ01_LOCUS113339</name>
</gene>
<keyword evidence="2 4" id="KW-0378">Hydrolase</keyword>
<dbReference type="PANTHER" id="PTHR10363">
    <property type="entry name" value="BLEOMYCIN HYDROLASE"/>
    <property type="match status" value="1"/>
</dbReference>
<protein>
    <recommendedName>
        <fullName evidence="6">Aminopeptidase</fullName>
    </recommendedName>
</protein>
<dbReference type="GO" id="GO:0070005">
    <property type="term" value="F:cysteine-type aminopeptidase activity"/>
    <property type="evidence" value="ECO:0007669"/>
    <property type="project" value="InterPro"/>
</dbReference>
<evidence type="ECO:0000256" key="4">
    <source>
        <dbReference type="PIRNR" id="PIRNR005700"/>
    </source>
</evidence>
<dbReference type="Pfam" id="PF03051">
    <property type="entry name" value="Peptidase_C1_2"/>
    <property type="match status" value="1"/>
</dbReference>
<dbReference type="SUPFAM" id="SSF54001">
    <property type="entry name" value="Cysteine proteinases"/>
    <property type="match status" value="1"/>
</dbReference>
<dbReference type="PANTHER" id="PTHR10363:SF2">
    <property type="entry name" value="BLEOMYCIN HYDROLASE"/>
    <property type="match status" value="1"/>
</dbReference>
<evidence type="ECO:0000256" key="3">
    <source>
        <dbReference type="ARBA" id="ARBA00022807"/>
    </source>
</evidence>
<reference evidence="5" key="1">
    <citation type="submission" date="2018-05" db="EMBL/GenBank/DDBJ databases">
        <authorList>
            <person name="Lanie J.A."/>
            <person name="Ng W.-L."/>
            <person name="Kazmierczak K.M."/>
            <person name="Andrzejewski T.M."/>
            <person name="Davidsen T.M."/>
            <person name="Wayne K.J."/>
            <person name="Tettelin H."/>
            <person name="Glass J.I."/>
            <person name="Rusch D."/>
            <person name="Podicherti R."/>
            <person name="Tsui H.-C.T."/>
            <person name="Winkler M.E."/>
        </authorList>
    </citation>
    <scope>NUCLEOTIDE SEQUENCE</scope>
</reference>
<dbReference type="PROSITE" id="PS00139">
    <property type="entry name" value="THIOL_PROTEASE_CYS"/>
    <property type="match status" value="1"/>
</dbReference>
<dbReference type="GO" id="GO:0043418">
    <property type="term" value="P:homocysteine catabolic process"/>
    <property type="evidence" value="ECO:0007669"/>
    <property type="project" value="TreeGrafter"/>
</dbReference>
<dbReference type="PIRSF" id="PIRSF005700">
    <property type="entry name" value="PepC"/>
    <property type="match status" value="1"/>
</dbReference>
<proteinExistence type="inferred from homology"/>
<evidence type="ECO:0000313" key="5">
    <source>
        <dbReference type="EMBL" id="SVA60485.1"/>
    </source>
</evidence>
<keyword evidence="1 4" id="KW-0645">Protease</keyword>
<dbReference type="GO" id="GO:0005737">
    <property type="term" value="C:cytoplasm"/>
    <property type="evidence" value="ECO:0007669"/>
    <property type="project" value="TreeGrafter"/>
</dbReference>
<dbReference type="InterPro" id="IPR004134">
    <property type="entry name" value="Peptidase_C1B"/>
</dbReference>
<dbReference type="AlphaFoldDB" id="A0A381X6U6"/>
<dbReference type="GO" id="GO:0006508">
    <property type="term" value="P:proteolysis"/>
    <property type="evidence" value="ECO:0007669"/>
    <property type="project" value="UniProtKB-KW"/>
</dbReference>